<evidence type="ECO:0000256" key="1">
    <source>
        <dbReference type="SAM" id="MobiDB-lite"/>
    </source>
</evidence>
<feature type="compositionally biased region" description="Basic and acidic residues" evidence="1">
    <location>
        <begin position="124"/>
        <end position="137"/>
    </location>
</feature>
<sequence>MQSQFRPILPREGQQEDDGEKRSAGQRDAGESLSNLSRLFERASGKGTGNGRRRQGGRSMNTSRRRSVANSGVLFRPIRPRGRACQEVDEGRGTDAKDAGGRVAAGLGRLDECNRQNLAQAGFDRHLLPKERRDGGAERLGMSALGGPPPLHRNKPPTVRIIQPKQSVSEEDIRRCELAAAITRGLPKRYRGRGRRPKARPNISHVSDAAGLAQHALLAQARDGDVRVNVDDAAAEPEDAALVRKTLFPKVASGALGAAVVEPMPLHRHILPKENRRGDEEEDGMAAVAQRECEREGSSVSRMRPQIEGVRRHALQPLLPEGTDATTSDGLWESRPSMERRGRGSEAAAAARKENPQQQWR</sequence>
<feature type="region of interest" description="Disordered" evidence="1">
    <location>
        <begin position="291"/>
        <end position="361"/>
    </location>
</feature>
<dbReference type="AlphaFoldDB" id="A0A9P9DE83"/>
<organism evidence="2 3">
    <name type="scientific">Dactylonectria macrodidyma</name>
    <dbReference type="NCBI Taxonomy" id="307937"/>
    <lineage>
        <taxon>Eukaryota</taxon>
        <taxon>Fungi</taxon>
        <taxon>Dikarya</taxon>
        <taxon>Ascomycota</taxon>
        <taxon>Pezizomycotina</taxon>
        <taxon>Sordariomycetes</taxon>
        <taxon>Hypocreomycetidae</taxon>
        <taxon>Hypocreales</taxon>
        <taxon>Nectriaceae</taxon>
        <taxon>Dactylonectria</taxon>
    </lineage>
</organism>
<gene>
    <name evidence="2" type="ORF">EDB81DRAFT_767306</name>
</gene>
<feature type="compositionally biased region" description="Basic and acidic residues" evidence="1">
    <location>
        <begin position="84"/>
        <end position="100"/>
    </location>
</feature>
<feature type="compositionally biased region" description="Basic and acidic residues" evidence="1">
    <location>
        <begin position="19"/>
        <end position="30"/>
    </location>
</feature>
<protein>
    <submittedName>
        <fullName evidence="2">Uncharacterized protein</fullName>
    </submittedName>
</protein>
<reference evidence="2" key="1">
    <citation type="journal article" date="2021" name="Nat. Commun.">
        <title>Genetic determinants of endophytism in the Arabidopsis root mycobiome.</title>
        <authorList>
            <person name="Mesny F."/>
            <person name="Miyauchi S."/>
            <person name="Thiergart T."/>
            <person name="Pickel B."/>
            <person name="Atanasova L."/>
            <person name="Karlsson M."/>
            <person name="Huettel B."/>
            <person name="Barry K.W."/>
            <person name="Haridas S."/>
            <person name="Chen C."/>
            <person name="Bauer D."/>
            <person name="Andreopoulos W."/>
            <person name="Pangilinan J."/>
            <person name="LaButti K."/>
            <person name="Riley R."/>
            <person name="Lipzen A."/>
            <person name="Clum A."/>
            <person name="Drula E."/>
            <person name="Henrissat B."/>
            <person name="Kohler A."/>
            <person name="Grigoriev I.V."/>
            <person name="Martin F.M."/>
            <person name="Hacquard S."/>
        </authorList>
    </citation>
    <scope>NUCLEOTIDE SEQUENCE</scope>
    <source>
        <strain evidence="2">MPI-CAGE-AT-0147</strain>
    </source>
</reference>
<evidence type="ECO:0000313" key="3">
    <source>
        <dbReference type="Proteomes" id="UP000738349"/>
    </source>
</evidence>
<feature type="region of interest" description="Disordered" evidence="1">
    <location>
        <begin position="1"/>
        <end position="100"/>
    </location>
</feature>
<dbReference type="Proteomes" id="UP000738349">
    <property type="component" value="Unassembled WGS sequence"/>
</dbReference>
<feature type="region of interest" description="Disordered" evidence="1">
    <location>
        <begin position="124"/>
        <end position="157"/>
    </location>
</feature>
<proteinExistence type="predicted"/>
<keyword evidence="3" id="KW-1185">Reference proteome</keyword>
<name>A0A9P9DE83_9HYPO</name>
<dbReference type="OrthoDB" id="10635734at2759"/>
<comment type="caution">
    <text evidence="2">The sequence shown here is derived from an EMBL/GenBank/DDBJ whole genome shotgun (WGS) entry which is preliminary data.</text>
</comment>
<accession>A0A9P9DE83</accession>
<evidence type="ECO:0000313" key="2">
    <source>
        <dbReference type="EMBL" id="KAH7117533.1"/>
    </source>
</evidence>
<dbReference type="EMBL" id="JAGMUV010000028">
    <property type="protein sequence ID" value="KAH7117533.1"/>
    <property type="molecule type" value="Genomic_DNA"/>
</dbReference>